<proteinExistence type="predicted"/>
<dbReference type="PANTHER" id="PTHR48106:SF8">
    <property type="entry name" value="OS02G0805600 PROTEIN"/>
    <property type="match status" value="1"/>
</dbReference>
<comment type="caution">
    <text evidence="4">The sequence shown here is derived from an EMBL/GenBank/DDBJ whole genome shotgun (WGS) entry which is preliminary data.</text>
</comment>
<evidence type="ECO:0000259" key="3">
    <source>
        <dbReference type="SMART" id="SM00829"/>
    </source>
</evidence>
<dbReference type="InterPro" id="IPR013154">
    <property type="entry name" value="ADH-like_N"/>
</dbReference>
<dbReference type="AlphaFoldDB" id="A0AB34YMJ4"/>
<dbReference type="CDD" id="cd05276">
    <property type="entry name" value="p53_inducible_oxidoreductase"/>
    <property type="match status" value="1"/>
</dbReference>
<reference evidence="4 5" key="1">
    <citation type="submission" date="2020-08" db="EMBL/GenBank/DDBJ databases">
        <title>Genomic Encyclopedia of Type Strains, Phase IV (KMG-IV): sequencing the most valuable type-strain genomes for metagenomic binning, comparative biology and taxonomic classification.</title>
        <authorList>
            <person name="Goeker M."/>
        </authorList>
    </citation>
    <scope>NUCLEOTIDE SEQUENCE [LARGE SCALE GENOMIC DNA]</scope>
    <source>
        <strain evidence="4 5">DSM 23868</strain>
    </source>
</reference>
<dbReference type="GO" id="GO:0008270">
    <property type="term" value="F:zinc ion binding"/>
    <property type="evidence" value="ECO:0007669"/>
    <property type="project" value="InterPro"/>
</dbReference>
<protein>
    <submittedName>
        <fullName evidence="4">PIG3 family NAD(P)H quinone oxidoreductase</fullName>
    </submittedName>
</protein>
<dbReference type="RefSeq" id="WP_235894805.1">
    <property type="nucleotide sequence ID" value="NZ_JACIEX010000001.1"/>
</dbReference>
<dbReference type="Pfam" id="PF13602">
    <property type="entry name" value="ADH_zinc_N_2"/>
    <property type="match status" value="1"/>
</dbReference>
<name>A0AB34YMJ4_9HYPH</name>
<organism evidence="4 5">
    <name type="scientific">Brucella pecoris</name>
    <dbReference type="NCBI Taxonomy" id="867683"/>
    <lineage>
        <taxon>Bacteria</taxon>
        <taxon>Pseudomonadati</taxon>
        <taxon>Pseudomonadota</taxon>
        <taxon>Alphaproteobacteria</taxon>
        <taxon>Hyphomicrobiales</taxon>
        <taxon>Brucellaceae</taxon>
        <taxon>Brucella/Ochrobactrum group</taxon>
        <taxon>Brucella</taxon>
    </lineage>
</organism>
<dbReference type="Proteomes" id="UP000553980">
    <property type="component" value="Unassembled WGS sequence"/>
</dbReference>
<dbReference type="GO" id="GO:0016651">
    <property type="term" value="F:oxidoreductase activity, acting on NAD(P)H"/>
    <property type="evidence" value="ECO:0007669"/>
    <property type="project" value="TreeGrafter"/>
</dbReference>
<dbReference type="InterPro" id="IPR011032">
    <property type="entry name" value="GroES-like_sf"/>
</dbReference>
<evidence type="ECO:0000256" key="1">
    <source>
        <dbReference type="ARBA" id="ARBA00022857"/>
    </source>
</evidence>
<dbReference type="SUPFAM" id="SSF51735">
    <property type="entry name" value="NAD(P)-binding Rossmann-fold domains"/>
    <property type="match status" value="1"/>
</dbReference>
<dbReference type="InterPro" id="IPR014189">
    <property type="entry name" value="Quinone_OxRdtase_PIG3"/>
</dbReference>
<evidence type="ECO:0000313" key="5">
    <source>
        <dbReference type="Proteomes" id="UP000553980"/>
    </source>
</evidence>
<dbReference type="Gene3D" id="3.90.180.10">
    <property type="entry name" value="Medium-chain alcohol dehydrogenases, catalytic domain"/>
    <property type="match status" value="1"/>
</dbReference>
<keyword evidence="2" id="KW-0560">Oxidoreductase</keyword>
<dbReference type="SUPFAM" id="SSF50129">
    <property type="entry name" value="GroES-like"/>
    <property type="match status" value="1"/>
</dbReference>
<dbReference type="InterPro" id="IPR002364">
    <property type="entry name" value="Quin_OxRdtase/zeta-crystal_CS"/>
</dbReference>
<dbReference type="Gene3D" id="3.40.50.720">
    <property type="entry name" value="NAD(P)-binding Rossmann-like Domain"/>
    <property type="match status" value="1"/>
</dbReference>
<evidence type="ECO:0000256" key="2">
    <source>
        <dbReference type="ARBA" id="ARBA00023002"/>
    </source>
</evidence>
<keyword evidence="5" id="KW-1185">Reference proteome</keyword>
<dbReference type="InterPro" id="IPR020843">
    <property type="entry name" value="ER"/>
</dbReference>
<dbReference type="PROSITE" id="PS01162">
    <property type="entry name" value="QOR_ZETA_CRYSTAL"/>
    <property type="match status" value="1"/>
</dbReference>
<dbReference type="Pfam" id="PF08240">
    <property type="entry name" value="ADH_N"/>
    <property type="match status" value="1"/>
</dbReference>
<dbReference type="InterPro" id="IPR036291">
    <property type="entry name" value="NAD(P)-bd_dom_sf"/>
</dbReference>
<dbReference type="EMBL" id="JACIEX010000001">
    <property type="protein sequence ID" value="MBB4091897.1"/>
    <property type="molecule type" value="Genomic_DNA"/>
</dbReference>
<keyword evidence="1" id="KW-0521">NADP</keyword>
<feature type="domain" description="Enoyl reductase (ER)" evidence="3">
    <location>
        <begin position="21"/>
        <end position="334"/>
    </location>
</feature>
<sequence>MSVAQTLPVDTMRAVELVRTGGPDVLNLGQVAAPRLSPGSVMIEVHATALNHADLLQRRGTYGGGISLPTILGIECSGIIVDMASDVKGWNIGDRVCALINGGGYADLVCVPASLVLPVPANIDLITAAALPEAACTVWSNIIDIARFAPGDTLLVHGGAGGIGSFAIQAGRARGARIFATAGGHEKMEYCRSIGANRPIDYRNEDFVSVIMDETGGLGADIILDNMGGLYLERNIDAMAHDGRIVMIGLQGGREANIHLGKMMGKRGSLFTTSLRDRPVEDKARIVSGVLKDFWPDVETGRIRPLIDREFPLSDAAGAHSYMESGQHVGKIVLRVRGDADRNAKG</sequence>
<evidence type="ECO:0000313" key="4">
    <source>
        <dbReference type="EMBL" id="MBB4091897.1"/>
    </source>
</evidence>
<accession>A0AB34YMJ4</accession>
<dbReference type="SMART" id="SM00829">
    <property type="entry name" value="PKS_ER"/>
    <property type="match status" value="1"/>
</dbReference>
<dbReference type="GO" id="GO:0070402">
    <property type="term" value="F:NADPH binding"/>
    <property type="evidence" value="ECO:0007669"/>
    <property type="project" value="TreeGrafter"/>
</dbReference>
<dbReference type="PANTHER" id="PTHR48106">
    <property type="entry name" value="QUINONE OXIDOREDUCTASE PIG3-RELATED"/>
    <property type="match status" value="1"/>
</dbReference>
<gene>
    <name evidence="4" type="ORF">GGQ79_000370</name>
</gene>
<dbReference type="NCBIfam" id="TIGR02824">
    <property type="entry name" value="quinone_pig3"/>
    <property type="match status" value="1"/>
</dbReference>